<feature type="signal peptide" evidence="1">
    <location>
        <begin position="1"/>
        <end position="16"/>
    </location>
</feature>
<evidence type="ECO:0000313" key="2">
    <source>
        <dbReference type="EMBL" id="JAD62893.1"/>
    </source>
</evidence>
<feature type="chain" id="PRO_5002042933" evidence="1">
    <location>
        <begin position="17"/>
        <end position="40"/>
    </location>
</feature>
<proteinExistence type="predicted"/>
<evidence type="ECO:0000256" key="1">
    <source>
        <dbReference type="SAM" id="SignalP"/>
    </source>
</evidence>
<dbReference type="AlphaFoldDB" id="A0A0A9BL44"/>
<reference evidence="2" key="1">
    <citation type="submission" date="2014-09" db="EMBL/GenBank/DDBJ databases">
        <authorList>
            <person name="Magalhaes I.L.F."/>
            <person name="Oliveira U."/>
            <person name="Santos F.R."/>
            <person name="Vidigal T.H.D.A."/>
            <person name="Brescovit A.D."/>
            <person name="Santos A.J."/>
        </authorList>
    </citation>
    <scope>NUCLEOTIDE SEQUENCE</scope>
    <source>
        <tissue evidence="2">Shoot tissue taken approximately 20 cm above the soil surface</tissue>
    </source>
</reference>
<reference evidence="2" key="2">
    <citation type="journal article" date="2015" name="Data Brief">
        <title>Shoot transcriptome of the giant reed, Arundo donax.</title>
        <authorList>
            <person name="Barrero R.A."/>
            <person name="Guerrero F.D."/>
            <person name="Moolhuijzen P."/>
            <person name="Goolsby J.A."/>
            <person name="Tidwell J."/>
            <person name="Bellgard S.E."/>
            <person name="Bellgard M.I."/>
        </authorList>
    </citation>
    <scope>NUCLEOTIDE SEQUENCE</scope>
    <source>
        <tissue evidence="2">Shoot tissue taken approximately 20 cm above the soil surface</tissue>
    </source>
</reference>
<protein>
    <submittedName>
        <fullName evidence="2">Uncharacterized protein</fullName>
    </submittedName>
</protein>
<organism evidence="2">
    <name type="scientific">Arundo donax</name>
    <name type="common">Giant reed</name>
    <name type="synonym">Donax arundinaceus</name>
    <dbReference type="NCBI Taxonomy" id="35708"/>
    <lineage>
        <taxon>Eukaryota</taxon>
        <taxon>Viridiplantae</taxon>
        <taxon>Streptophyta</taxon>
        <taxon>Embryophyta</taxon>
        <taxon>Tracheophyta</taxon>
        <taxon>Spermatophyta</taxon>
        <taxon>Magnoliopsida</taxon>
        <taxon>Liliopsida</taxon>
        <taxon>Poales</taxon>
        <taxon>Poaceae</taxon>
        <taxon>PACMAD clade</taxon>
        <taxon>Arundinoideae</taxon>
        <taxon>Arundineae</taxon>
        <taxon>Arundo</taxon>
    </lineage>
</organism>
<keyword evidence="1" id="KW-0732">Signal</keyword>
<dbReference type="EMBL" id="GBRH01235002">
    <property type="protein sequence ID" value="JAD62893.1"/>
    <property type="molecule type" value="Transcribed_RNA"/>
</dbReference>
<sequence length="40" mass="4662">MFSCCHFCTLISNVISCYLTIWQKTYLVNSCPEIRKGMAR</sequence>
<name>A0A0A9BL44_ARUDO</name>
<accession>A0A0A9BL44</accession>